<organism evidence="2 3">
    <name type="scientific">Sulfobacillus acidophilus (strain ATCC 700253 / DSM 10332 / NAL)</name>
    <dbReference type="NCBI Taxonomy" id="679936"/>
    <lineage>
        <taxon>Bacteria</taxon>
        <taxon>Bacillati</taxon>
        <taxon>Bacillota</taxon>
        <taxon>Clostridia</taxon>
        <taxon>Eubacteriales</taxon>
        <taxon>Clostridiales Family XVII. Incertae Sedis</taxon>
        <taxon>Sulfobacillus</taxon>
    </lineage>
</organism>
<proteinExistence type="predicted"/>
<keyword evidence="1" id="KW-0812">Transmembrane</keyword>
<reference evidence="2 3" key="2">
    <citation type="journal article" date="2012" name="Stand. Genomic Sci.">
        <title>Complete genome sequence of the moderately thermophilic mineral-sulfide-oxidizing firmicute Sulfobacillus acidophilus type strain (NAL(T)).</title>
        <authorList>
            <person name="Anderson I."/>
            <person name="Chertkov O."/>
            <person name="Chen A."/>
            <person name="Saunders E."/>
            <person name="Lapidus A."/>
            <person name="Nolan M."/>
            <person name="Lucas S."/>
            <person name="Hammon N."/>
            <person name="Deshpande S."/>
            <person name="Cheng J.F."/>
            <person name="Han C."/>
            <person name="Tapia R."/>
            <person name="Goodwin L.A."/>
            <person name="Pitluck S."/>
            <person name="Liolios K."/>
            <person name="Pagani I."/>
            <person name="Ivanova N."/>
            <person name="Mikhailova N."/>
            <person name="Pati A."/>
            <person name="Palaniappan K."/>
            <person name="Land M."/>
            <person name="Pan C."/>
            <person name="Rohde M."/>
            <person name="Pukall R."/>
            <person name="Goker M."/>
            <person name="Detter J.C."/>
            <person name="Woyke T."/>
            <person name="Bristow J."/>
            <person name="Eisen J.A."/>
            <person name="Markowitz V."/>
            <person name="Hugenholtz P."/>
            <person name="Kyrpides N.C."/>
            <person name="Klenk H.P."/>
            <person name="Mavromatis K."/>
        </authorList>
    </citation>
    <scope>NUCLEOTIDE SEQUENCE [LARGE SCALE GENOMIC DNA]</scope>
    <source>
        <strain evidence="3">ATCC 700253 / DSM 10332 / NAL</strain>
    </source>
</reference>
<dbReference type="Proteomes" id="UP000005439">
    <property type="component" value="Chromosome"/>
</dbReference>
<name>G8TUH1_SULAD</name>
<feature type="transmembrane region" description="Helical" evidence="1">
    <location>
        <begin position="6"/>
        <end position="25"/>
    </location>
</feature>
<reference evidence="3" key="1">
    <citation type="submission" date="2011-12" db="EMBL/GenBank/DDBJ databases">
        <title>The complete genome of chromosome of Sulfobacillus acidophilus DSM 10332.</title>
        <authorList>
            <person name="Lucas S."/>
            <person name="Han J."/>
            <person name="Lapidus A."/>
            <person name="Bruce D."/>
            <person name="Goodwin L."/>
            <person name="Pitluck S."/>
            <person name="Peters L."/>
            <person name="Kyrpides N."/>
            <person name="Mavromatis K."/>
            <person name="Ivanova N."/>
            <person name="Mikhailova N."/>
            <person name="Chertkov O."/>
            <person name="Saunders E."/>
            <person name="Detter J.C."/>
            <person name="Tapia R."/>
            <person name="Han C."/>
            <person name="Land M."/>
            <person name="Hauser L."/>
            <person name="Markowitz V."/>
            <person name="Cheng J.-F."/>
            <person name="Hugenholtz P."/>
            <person name="Woyke T."/>
            <person name="Wu D."/>
            <person name="Pukall R."/>
            <person name="Gehrich-Schroeter G."/>
            <person name="Schneider S."/>
            <person name="Klenk H.-P."/>
            <person name="Eisen J.A."/>
        </authorList>
    </citation>
    <scope>NUCLEOTIDE SEQUENCE [LARGE SCALE GENOMIC DNA]</scope>
    <source>
        <strain evidence="3">ATCC 700253 / DSM 10332 / NAL</strain>
    </source>
</reference>
<dbReference type="HOGENOM" id="CLU_1776491_0_0_9"/>
<keyword evidence="1" id="KW-0472">Membrane</keyword>
<protein>
    <submittedName>
        <fullName evidence="2">Uncharacterized protein</fullName>
    </submittedName>
</protein>
<dbReference type="STRING" id="679936.Sulac_1118"/>
<dbReference type="PATRIC" id="fig|679936.5.peg.1179"/>
<sequence length="146" mass="16803">MKVPIWIVEIFFGIGCLAAFGLLVWMTGEIWLRGLDVWAKWRRIKDPLIETFFELKQKQRLERLRNSAMLKADVEQVLTEARADAAALNDAINWGDLRCVNTQRLDDGSWFVEIEEVSPDASAFQAYIANRLAAKGWAAVRVQTYW</sequence>
<dbReference type="AlphaFoldDB" id="G8TUH1"/>
<dbReference type="EMBL" id="CP003179">
    <property type="protein sequence ID" value="AEW04618.1"/>
    <property type="molecule type" value="Genomic_DNA"/>
</dbReference>
<keyword evidence="1" id="KW-1133">Transmembrane helix</keyword>
<evidence type="ECO:0000256" key="1">
    <source>
        <dbReference type="SAM" id="Phobius"/>
    </source>
</evidence>
<dbReference type="KEGG" id="sap:Sulac_1118"/>
<gene>
    <name evidence="2" type="ordered locus">Sulac_1118</name>
</gene>
<evidence type="ECO:0000313" key="2">
    <source>
        <dbReference type="EMBL" id="AEW04618.1"/>
    </source>
</evidence>
<keyword evidence="3" id="KW-1185">Reference proteome</keyword>
<accession>G8TUH1</accession>
<evidence type="ECO:0000313" key="3">
    <source>
        <dbReference type="Proteomes" id="UP000005439"/>
    </source>
</evidence>